<protein>
    <submittedName>
        <fullName evidence="2">Uncharacterized protein</fullName>
    </submittedName>
</protein>
<dbReference type="Proteomes" id="UP001352263">
    <property type="component" value="Unassembled WGS sequence"/>
</dbReference>
<comment type="caution">
    <text evidence="2">The sequence shown here is derived from an EMBL/GenBank/DDBJ whole genome shotgun (WGS) entry which is preliminary data.</text>
</comment>
<dbReference type="InterPro" id="IPR029063">
    <property type="entry name" value="SAM-dependent_MTases_sf"/>
</dbReference>
<name>A0ABU6J220_9BURK</name>
<sequence length="723" mass="80303">MPIGFPSPHSSGASYMHSDTLPTGQSPREDREATPPVAGPSSAVQPARHRPRARSHPLQVQMRASVKRPLSPDPDAQQTDHAQSEQGRGFSERALGKRRTTEKSPPPAIHAGDDAVGVMSENEEITHGDVSALDKLWTKGQHYTVAANFDMKKMSSLVRASSARKSELQRNGYKATASGARELSQACDATPGQYLGEGIFVHHDITLKNGQTAPAVYRLLDEQSSVRDIGVPFAGEMDGMRINTEQAILARMRERIPTLYPLVGSKQYATEQEQSGVVVQALLAALNAPEVNCFADAFAGTAFFSLWMAAQQRSGTVKSGLRLITNEWDHYRHNTLKTVQQHPQQVKEALEWHMQRIRHLYYRVLNDYPIYEVVNGQRVRQSDVELARRIAQDAGENPAAMTISGLMRLMNDTVETWIRETDINRQKNSDLSSALKQYVLSSLEYPLPAEPEHYTDEDIGLRASNAALYLLAQHNNRFPSTPINFTHSTVQRANVDPTGLTTGRSGLITNQMLEIPFRIMHKIDGVTKLKFGWLNSETSNDNRAFFDSLPVNIDRMSDALTGADVIQGDGWKLLDSLKRGVLAVVDPLYWEPDGTTRVATYSNNNVPESKLGGFFEQLDRHVMPAWRDRHVRIVMFNRSSPGASWSLQRRGFEVFPLSKLDVTSGYWGSLQEMVAVNFSFDANATLHSCVTLPEPEAPLGVPDIEFVEDSADNQESAGSSKQT</sequence>
<feature type="compositionally biased region" description="Polar residues" evidence="1">
    <location>
        <begin position="76"/>
        <end position="86"/>
    </location>
</feature>
<keyword evidence="3" id="KW-1185">Reference proteome</keyword>
<evidence type="ECO:0000313" key="3">
    <source>
        <dbReference type="Proteomes" id="UP001352263"/>
    </source>
</evidence>
<reference evidence="2 3" key="1">
    <citation type="submission" date="2023-10" db="EMBL/GenBank/DDBJ databases">
        <title>Noviherbaspirillum sp. CPCC 100848 genome assembly.</title>
        <authorList>
            <person name="Li X.Y."/>
            <person name="Fang X.M."/>
        </authorList>
    </citation>
    <scope>NUCLEOTIDE SEQUENCE [LARGE SCALE GENOMIC DNA]</scope>
    <source>
        <strain evidence="2 3">CPCC 100848</strain>
    </source>
</reference>
<evidence type="ECO:0000313" key="2">
    <source>
        <dbReference type="EMBL" id="MEC4717600.1"/>
    </source>
</evidence>
<dbReference type="SUPFAM" id="SSF53335">
    <property type="entry name" value="S-adenosyl-L-methionine-dependent methyltransferases"/>
    <property type="match status" value="1"/>
</dbReference>
<feature type="compositionally biased region" description="Basic and acidic residues" evidence="1">
    <location>
        <begin position="90"/>
        <end position="102"/>
    </location>
</feature>
<accession>A0ABU6J220</accession>
<organism evidence="2 3">
    <name type="scientific">Noviherbaspirillum album</name>
    <dbReference type="NCBI Taxonomy" id="3080276"/>
    <lineage>
        <taxon>Bacteria</taxon>
        <taxon>Pseudomonadati</taxon>
        <taxon>Pseudomonadota</taxon>
        <taxon>Betaproteobacteria</taxon>
        <taxon>Burkholderiales</taxon>
        <taxon>Oxalobacteraceae</taxon>
        <taxon>Noviherbaspirillum</taxon>
    </lineage>
</organism>
<feature type="region of interest" description="Disordered" evidence="1">
    <location>
        <begin position="1"/>
        <end position="113"/>
    </location>
</feature>
<evidence type="ECO:0000256" key="1">
    <source>
        <dbReference type="SAM" id="MobiDB-lite"/>
    </source>
</evidence>
<gene>
    <name evidence="2" type="ORF">RY831_00395</name>
</gene>
<dbReference type="EMBL" id="JAWIIV010000001">
    <property type="protein sequence ID" value="MEC4717600.1"/>
    <property type="molecule type" value="Genomic_DNA"/>
</dbReference>
<proteinExistence type="predicted"/>